<reference evidence="16 17" key="1">
    <citation type="journal article" date="2015" name="Genome Announc.">
        <title>Complete Genome Sequence of a Novel Bacterium within the Family Rhodocyclaceae That Degrades Polycyclic Aromatic Hydrocarbons.</title>
        <authorList>
            <person name="Singleton D.R."/>
            <person name="Dickey A.N."/>
            <person name="Scholl E.H."/>
            <person name="Wright F.A."/>
            <person name="Aitken M.D."/>
        </authorList>
    </citation>
    <scope>NUCLEOTIDE SEQUENCE [LARGE SCALE GENOMIC DNA]</scope>
    <source>
        <strain evidence="17">PG1-Ca6</strain>
    </source>
</reference>
<evidence type="ECO:0000256" key="13">
    <source>
        <dbReference type="SAM" id="Phobius"/>
    </source>
</evidence>
<protein>
    <recommendedName>
        <fullName evidence="4 12">Cell division protein FtsX</fullName>
    </recommendedName>
</protein>
<keyword evidence="9 13" id="KW-1133">Transmembrane helix</keyword>
<feature type="transmembrane region" description="Helical" evidence="13">
    <location>
        <begin position="268"/>
        <end position="292"/>
    </location>
</feature>
<dbReference type="PANTHER" id="PTHR47755">
    <property type="entry name" value="CELL DIVISION PROTEIN FTSX"/>
    <property type="match status" value="1"/>
</dbReference>
<dbReference type="InterPro" id="IPR047590">
    <property type="entry name" value="FtsX_proteobact-type"/>
</dbReference>
<feature type="domain" description="FtsX extracellular" evidence="15">
    <location>
        <begin position="62"/>
        <end position="154"/>
    </location>
</feature>
<dbReference type="GO" id="GO:0051301">
    <property type="term" value="P:cell division"/>
    <property type="evidence" value="ECO:0007669"/>
    <property type="project" value="UniProtKB-KW"/>
</dbReference>
<feature type="transmembrane region" description="Helical" evidence="13">
    <location>
        <begin position="174"/>
        <end position="194"/>
    </location>
</feature>
<dbReference type="RefSeq" id="WP_202635716.1">
    <property type="nucleotide sequence ID" value="NZ_CP010554.1"/>
</dbReference>
<comment type="similarity">
    <text evidence="2 12">Belongs to the ABC-4 integral membrane protein family. FtsX subfamily.</text>
</comment>
<evidence type="ECO:0000256" key="6">
    <source>
        <dbReference type="ARBA" id="ARBA00022519"/>
    </source>
</evidence>
<evidence type="ECO:0000256" key="7">
    <source>
        <dbReference type="ARBA" id="ARBA00022618"/>
    </source>
</evidence>
<feature type="domain" description="ABC3 transporter permease C-terminal" evidence="14">
    <location>
        <begin position="177"/>
        <end position="290"/>
    </location>
</feature>
<dbReference type="GO" id="GO:0005886">
    <property type="term" value="C:plasma membrane"/>
    <property type="evidence" value="ECO:0007669"/>
    <property type="project" value="UniProtKB-SubCell"/>
</dbReference>
<keyword evidence="5 12" id="KW-1003">Cell membrane</keyword>
<dbReference type="GO" id="GO:0032153">
    <property type="term" value="C:cell division site"/>
    <property type="evidence" value="ECO:0007669"/>
    <property type="project" value="TreeGrafter"/>
</dbReference>
<comment type="subcellular location">
    <subcellularLocation>
        <location evidence="1">Cell inner membrane</location>
        <topology evidence="1">Multi-pass membrane protein</topology>
    </subcellularLocation>
</comment>
<feature type="transmembrane region" description="Helical" evidence="13">
    <location>
        <begin position="20"/>
        <end position="39"/>
    </location>
</feature>
<dbReference type="Pfam" id="PF02687">
    <property type="entry name" value="FtsX"/>
    <property type="match status" value="1"/>
</dbReference>
<organism evidence="16 17">
    <name type="scientific">Rugosibacter aromaticivorans</name>
    <dbReference type="NCBI Taxonomy" id="1565605"/>
    <lineage>
        <taxon>Bacteria</taxon>
        <taxon>Pseudomonadati</taxon>
        <taxon>Pseudomonadota</taxon>
        <taxon>Betaproteobacteria</taxon>
        <taxon>Nitrosomonadales</taxon>
        <taxon>Sterolibacteriaceae</taxon>
        <taxon>Rugosibacter</taxon>
    </lineage>
</organism>
<dbReference type="PIRSF" id="PIRSF003097">
    <property type="entry name" value="FtsX"/>
    <property type="match status" value="1"/>
</dbReference>
<dbReference type="InterPro" id="IPR040690">
    <property type="entry name" value="FtsX_ECD"/>
</dbReference>
<evidence type="ECO:0000259" key="15">
    <source>
        <dbReference type="Pfam" id="PF18075"/>
    </source>
</evidence>
<dbReference type="Proteomes" id="UP000061603">
    <property type="component" value="Chromosome"/>
</dbReference>
<keyword evidence="8 13" id="KW-0812">Transmembrane</keyword>
<evidence type="ECO:0000313" key="16">
    <source>
        <dbReference type="EMBL" id="AJP47516.1"/>
    </source>
</evidence>
<keyword evidence="11 12" id="KW-0131">Cell cycle</keyword>
<evidence type="ECO:0000256" key="5">
    <source>
        <dbReference type="ARBA" id="ARBA00022475"/>
    </source>
</evidence>
<evidence type="ECO:0000256" key="10">
    <source>
        <dbReference type="ARBA" id="ARBA00023136"/>
    </source>
</evidence>
<comment type="subunit">
    <text evidence="3">Forms a membrane-associated complex with FtsE.</text>
</comment>
<evidence type="ECO:0000256" key="12">
    <source>
        <dbReference type="PIRNR" id="PIRNR003097"/>
    </source>
</evidence>
<name>A0A0C5JJL9_9PROT</name>
<keyword evidence="7 12" id="KW-0132">Cell division</keyword>
<keyword evidence="10 12" id="KW-0472">Membrane</keyword>
<evidence type="ECO:0000256" key="1">
    <source>
        <dbReference type="ARBA" id="ARBA00004429"/>
    </source>
</evidence>
<dbReference type="PANTHER" id="PTHR47755:SF1">
    <property type="entry name" value="CELL DIVISION PROTEIN FTSX"/>
    <property type="match status" value="1"/>
</dbReference>
<dbReference type="Gene3D" id="3.30.70.3040">
    <property type="match status" value="1"/>
</dbReference>
<dbReference type="InterPro" id="IPR004513">
    <property type="entry name" value="FtsX"/>
</dbReference>
<evidence type="ECO:0000313" key="17">
    <source>
        <dbReference type="Proteomes" id="UP000061603"/>
    </source>
</evidence>
<gene>
    <name evidence="16" type="ORF">PG1C_01635</name>
</gene>
<dbReference type="Pfam" id="PF18075">
    <property type="entry name" value="FtsX_ECD"/>
    <property type="match status" value="1"/>
</dbReference>
<comment type="function">
    <text evidence="12">Part of the ABC transporter FtsEX involved in cellular division.</text>
</comment>
<dbReference type="EMBL" id="CP010554">
    <property type="protein sequence ID" value="AJP47516.1"/>
    <property type="molecule type" value="Genomic_DNA"/>
</dbReference>
<evidence type="ECO:0000259" key="14">
    <source>
        <dbReference type="Pfam" id="PF02687"/>
    </source>
</evidence>
<dbReference type="PATRIC" id="fig|1565605.3.peg.339"/>
<evidence type="ECO:0000256" key="3">
    <source>
        <dbReference type="ARBA" id="ARBA00011160"/>
    </source>
</evidence>
<accession>A0A0C5JJL9</accession>
<dbReference type="HOGENOM" id="CLU_073546_0_0_4"/>
<dbReference type="STRING" id="1565605.PG1C_01635"/>
<evidence type="ECO:0000256" key="9">
    <source>
        <dbReference type="ARBA" id="ARBA00022989"/>
    </source>
</evidence>
<evidence type="ECO:0000256" key="11">
    <source>
        <dbReference type="ARBA" id="ARBA00023306"/>
    </source>
</evidence>
<keyword evidence="6 12" id="KW-0997">Cell inner membrane</keyword>
<evidence type="ECO:0000256" key="8">
    <source>
        <dbReference type="ARBA" id="ARBA00022692"/>
    </source>
</evidence>
<dbReference type="InterPro" id="IPR003838">
    <property type="entry name" value="ABC3_permease_C"/>
</dbReference>
<keyword evidence="17" id="KW-1185">Reference proteome</keyword>
<sequence length="299" mass="32496">MNIWLIQHGHGLRIALRRLISAPLTTLLSLLAIGIALALPAGGQMLLDNARQLAGNTSATPQISVFMATDAGRDAANELGARLKKHPAVKQQRFLPREETLQRMKANAGLREVIDALPDNPFPDAFIVTARDDQPTTLDPLVAEFRQWPKVAHVQLDSAWARRLEALLRLGRNVIILLGGLLATGLIAITFNIIRMQVLTHRAEIEVSQLLGATNGFIRRPFLYFGALLGLGGGITAWLLIAAAAWWLRAPLSDLLHLYDFSFALQPLSLGDSAILLGSATGLGWLGALLSLGQHLRHP</sequence>
<feature type="transmembrane region" description="Helical" evidence="13">
    <location>
        <begin position="222"/>
        <end position="248"/>
    </location>
</feature>
<evidence type="ECO:0000256" key="4">
    <source>
        <dbReference type="ARBA" id="ARBA00021907"/>
    </source>
</evidence>
<dbReference type="AlphaFoldDB" id="A0A0C5JJL9"/>
<dbReference type="NCBIfam" id="TIGR00439">
    <property type="entry name" value="FtsX_Gneg"/>
    <property type="match status" value="1"/>
</dbReference>
<proteinExistence type="inferred from homology"/>
<dbReference type="KEGG" id="rbu:PG1C_01635"/>
<evidence type="ECO:0000256" key="2">
    <source>
        <dbReference type="ARBA" id="ARBA00007379"/>
    </source>
</evidence>